<proteinExistence type="predicted"/>
<keyword evidence="1" id="KW-0548">Nucleotidyltransferase</keyword>
<dbReference type="InterPro" id="IPR036768">
    <property type="entry name" value="PolIII_chi_sf"/>
</dbReference>
<accession>A0A345DBH6</accession>
<dbReference type="Gene3D" id="3.40.50.10110">
    <property type="entry name" value="DNA polymerase III subunit chi"/>
    <property type="match status" value="1"/>
</dbReference>
<dbReference type="InterPro" id="IPR007459">
    <property type="entry name" value="DNA_pol3_chi"/>
</dbReference>
<keyword evidence="2" id="KW-1185">Reference proteome</keyword>
<reference evidence="2" key="1">
    <citation type="submission" date="2018-07" db="EMBL/GenBank/DDBJ databases">
        <authorList>
            <person name="Kim H."/>
        </authorList>
    </citation>
    <scope>NUCLEOTIDE SEQUENCE [LARGE SCALE GENOMIC DNA]</scope>
    <source>
        <strain evidence="2">F02</strain>
    </source>
</reference>
<gene>
    <name evidence="1" type="primary">holC</name>
    <name evidence="1" type="ORF">DTO96_101447</name>
</gene>
<dbReference type="AlphaFoldDB" id="A0A345DBH6"/>
<dbReference type="PANTHER" id="PTHR38767">
    <property type="entry name" value="DNA POLYMERASE III SUBUNIT CHI"/>
    <property type="match status" value="1"/>
</dbReference>
<dbReference type="PANTHER" id="PTHR38767:SF1">
    <property type="entry name" value="DNA POLYMERASE III SUBUNIT CHI"/>
    <property type="match status" value="1"/>
</dbReference>
<dbReference type="GO" id="GO:0032298">
    <property type="term" value="P:positive regulation of DNA-templated DNA replication initiation"/>
    <property type="evidence" value="ECO:0007669"/>
    <property type="project" value="TreeGrafter"/>
</dbReference>
<dbReference type="EMBL" id="CP031124">
    <property type="protein sequence ID" value="AXF85714.1"/>
    <property type="molecule type" value="Genomic_DNA"/>
</dbReference>
<keyword evidence="1" id="KW-0808">Transferase</keyword>
<protein>
    <submittedName>
        <fullName evidence="1">DNA polymerase III subunit chi</fullName>
        <ecNumber evidence="1">2.7.7.7</ecNumber>
    </submittedName>
</protein>
<organism evidence="1 2">
    <name type="scientific">Ephemeroptericola cinctiostellae</name>
    <dbReference type="NCBI Taxonomy" id="2268024"/>
    <lineage>
        <taxon>Bacteria</taxon>
        <taxon>Pseudomonadati</taxon>
        <taxon>Pseudomonadota</taxon>
        <taxon>Betaproteobacteria</taxon>
        <taxon>Burkholderiales</taxon>
        <taxon>Burkholderiaceae</taxon>
        <taxon>Ephemeroptericola</taxon>
    </lineage>
</organism>
<dbReference type="Proteomes" id="UP000252182">
    <property type="component" value="Chromosome"/>
</dbReference>
<dbReference type="Pfam" id="PF04364">
    <property type="entry name" value="DNA_pol3_chi"/>
    <property type="match status" value="1"/>
</dbReference>
<sequence>MHDVAQFFLTFNIFFMTRIDFFSNAPNRLDYVARLLNKVHTAQQTAVVYGDPRILNALSDALWHNPAFLAHDVQPNVSLSHSAPIVLISEAMLDFPHHNVLINLSDDTPSFFASFNRLIEVVPNEDAPKQAARDRWGFYKARGYVLTHHDIAAKKAAHHSS</sequence>
<dbReference type="GO" id="GO:0003677">
    <property type="term" value="F:DNA binding"/>
    <property type="evidence" value="ECO:0007669"/>
    <property type="project" value="InterPro"/>
</dbReference>
<evidence type="ECO:0000313" key="2">
    <source>
        <dbReference type="Proteomes" id="UP000252182"/>
    </source>
</evidence>
<dbReference type="EC" id="2.7.7.7" evidence="1"/>
<dbReference type="GO" id="GO:0003887">
    <property type="term" value="F:DNA-directed DNA polymerase activity"/>
    <property type="evidence" value="ECO:0007669"/>
    <property type="project" value="UniProtKB-EC"/>
</dbReference>
<dbReference type="SUPFAM" id="SSF102400">
    <property type="entry name" value="DNA polymerase III chi subunit"/>
    <property type="match status" value="1"/>
</dbReference>
<dbReference type="GO" id="GO:0006260">
    <property type="term" value="P:DNA replication"/>
    <property type="evidence" value="ECO:0007669"/>
    <property type="project" value="InterPro"/>
</dbReference>
<dbReference type="KEGG" id="hyf:DTO96_101447"/>
<name>A0A345DBH6_9BURK</name>
<evidence type="ECO:0000313" key="1">
    <source>
        <dbReference type="EMBL" id="AXF85714.1"/>
    </source>
</evidence>